<name>A0A378YAX8_9NOCA</name>
<evidence type="ECO:0000313" key="3">
    <source>
        <dbReference type="Proteomes" id="UP000255467"/>
    </source>
</evidence>
<evidence type="ECO:0000256" key="1">
    <source>
        <dbReference type="SAM" id="MobiDB-lite"/>
    </source>
</evidence>
<sequence length="216" mass="23554">MKYGQRGRGFGRPGGWQQADLPDAADAADWFAGRLPSDWFTGPATLEIDRDEIVVIGELPIPPSDAGTGSAVDATDSDSTTEATDAPAPDTARPADVPRATRDGLVARFRETTRPARMQIAAEAQHRYGRTVSWGVRVGDERIMFTHVAAPVMTRLRQPERKVLDTLVDAGVARSRSDALAWTVKLAGQHAEAWLAELRDAMRKVDELRAEGPRDL</sequence>
<feature type="compositionally biased region" description="Gly residues" evidence="1">
    <location>
        <begin position="1"/>
        <end position="14"/>
    </location>
</feature>
<proteinExistence type="predicted"/>
<gene>
    <name evidence="2" type="ORF">NCTC1934_01483</name>
</gene>
<feature type="region of interest" description="Disordered" evidence="1">
    <location>
        <begin position="1"/>
        <end position="22"/>
    </location>
</feature>
<dbReference type="Proteomes" id="UP000255467">
    <property type="component" value="Unassembled WGS sequence"/>
</dbReference>
<feature type="compositionally biased region" description="Low complexity" evidence="1">
    <location>
        <begin position="71"/>
        <end position="97"/>
    </location>
</feature>
<evidence type="ECO:0000313" key="2">
    <source>
        <dbReference type="EMBL" id="SUA74234.1"/>
    </source>
</evidence>
<dbReference type="RefSeq" id="WP_039818114.1">
    <property type="nucleotide sequence ID" value="NZ_UGRY01000002.1"/>
</dbReference>
<dbReference type="STRING" id="1406858.GCA_000710895_02956"/>
<reference evidence="2 3" key="1">
    <citation type="submission" date="2018-06" db="EMBL/GenBank/DDBJ databases">
        <authorList>
            <consortium name="Pathogen Informatics"/>
            <person name="Doyle S."/>
        </authorList>
    </citation>
    <scope>NUCLEOTIDE SEQUENCE [LARGE SCALE GENOMIC DNA]</scope>
    <source>
        <strain evidence="2 3">NCTC1934</strain>
    </source>
</reference>
<organism evidence="2 3">
    <name type="scientific">Nocardia otitidiscaviarum</name>
    <dbReference type="NCBI Taxonomy" id="1823"/>
    <lineage>
        <taxon>Bacteria</taxon>
        <taxon>Bacillati</taxon>
        <taxon>Actinomycetota</taxon>
        <taxon>Actinomycetes</taxon>
        <taxon>Mycobacteriales</taxon>
        <taxon>Nocardiaceae</taxon>
        <taxon>Nocardia</taxon>
    </lineage>
</organism>
<protein>
    <submittedName>
        <fullName evidence="2">Uncharacterized protein</fullName>
    </submittedName>
</protein>
<feature type="region of interest" description="Disordered" evidence="1">
    <location>
        <begin position="59"/>
        <end position="97"/>
    </location>
</feature>
<accession>A0A378YAX8</accession>
<dbReference type="EMBL" id="UGRY01000002">
    <property type="protein sequence ID" value="SUA74234.1"/>
    <property type="molecule type" value="Genomic_DNA"/>
</dbReference>
<dbReference type="OrthoDB" id="3290566at2"/>
<dbReference type="AlphaFoldDB" id="A0A378YAX8"/>
<keyword evidence="3" id="KW-1185">Reference proteome</keyword>